<comment type="similarity">
    <text evidence="1">Belongs to the asp23 family.</text>
</comment>
<accession>A0A0J7Z8T1</accession>
<sequence>MTSVSGGAMELHGAPFTVPPGERGATRIADRVVAKIASQAAREAVGELPKDAARPYADVVVRPQAAEGRPVDAARVLVHLELDYPCDIGSRCAAVRRHVAERVGAWVGMEVPEVAVHVERLHPARGQGAAGRTR</sequence>
<evidence type="ECO:0000256" key="1">
    <source>
        <dbReference type="ARBA" id="ARBA00005721"/>
    </source>
</evidence>
<dbReference type="PATRIC" id="fig|1938.3.peg.4326"/>
<dbReference type="InterPro" id="IPR005531">
    <property type="entry name" value="Asp23"/>
</dbReference>
<evidence type="ECO:0008006" key="5">
    <source>
        <dbReference type="Google" id="ProtNLM"/>
    </source>
</evidence>
<proteinExistence type="inferred from homology"/>
<organism evidence="3 4">
    <name type="scientific">Streptomyces viridochromogenes</name>
    <dbReference type="NCBI Taxonomy" id="1938"/>
    <lineage>
        <taxon>Bacteria</taxon>
        <taxon>Bacillati</taxon>
        <taxon>Actinomycetota</taxon>
        <taxon>Actinomycetes</taxon>
        <taxon>Kitasatosporales</taxon>
        <taxon>Streptomycetaceae</taxon>
        <taxon>Streptomyces</taxon>
    </lineage>
</organism>
<evidence type="ECO:0000313" key="3">
    <source>
        <dbReference type="EMBL" id="KMS71887.1"/>
    </source>
</evidence>
<dbReference type="EMBL" id="LFNT01000031">
    <property type="protein sequence ID" value="KMS71887.1"/>
    <property type="molecule type" value="Genomic_DNA"/>
</dbReference>
<gene>
    <name evidence="3" type="ORF">ACM01_25025</name>
</gene>
<dbReference type="Pfam" id="PF03780">
    <property type="entry name" value="Asp23"/>
    <property type="match status" value="1"/>
</dbReference>
<dbReference type="Proteomes" id="UP000037432">
    <property type="component" value="Unassembled WGS sequence"/>
</dbReference>
<reference evidence="3 4" key="1">
    <citation type="submission" date="2015-06" db="EMBL/GenBank/DDBJ databases">
        <authorList>
            <person name="Ju K.-S."/>
            <person name="Doroghazi J.R."/>
            <person name="Metcalf W.W."/>
        </authorList>
    </citation>
    <scope>NUCLEOTIDE SEQUENCE [LARGE SCALE GENOMIC DNA]</scope>
    <source>
        <strain evidence="3 4">NRRL 3414</strain>
    </source>
</reference>
<evidence type="ECO:0000313" key="4">
    <source>
        <dbReference type="Proteomes" id="UP000037432"/>
    </source>
</evidence>
<evidence type="ECO:0000256" key="2">
    <source>
        <dbReference type="SAM" id="MobiDB-lite"/>
    </source>
</evidence>
<protein>
    <recommendedName>
        <fullName evidence="5">Asp23/Gls24 family envelope stress response protein</fullName>
    </recommendedName>
</protein>
<dbReference type="AlphaFoldDB" id="A0A0J7Z8T1"/>
<feature type="region of interest" description="Disordered" evidence="2">
    <location>
        <begin position="1"/>
        <end position="22"/>
    </location>
</feature>
<name>A0A0J7Z8T1_STRVR</name>
<comment type="caution">
    <text evidence="3">The sequence shown here is derived from an EMBL/GenBank/DDBJ whole genome shotgun (WGS) entry which is preliminary data.</text>
</comment>